<dbReference type="SUPFAM" id="SSF52172">
    <property type="entry name" value="CheY-like"/>
    <property type="match status" value="1"/>
</dbReference>
<organism evidence="1 2">
    <name type="scientific">Candidatus Shapirobacteria bacterium CG_4_9_14_0_2_um_filter_39_11</name>
    <dbReference type="NCBI Taxonomy" id="1974478"/>
    <lineage>
        <taxon>Bacteria</taxon>
        <taxon>Candidatus Shapironibacteriota</taxon>
    </lineage>
</organism>
<evidence type="ECO:0000313" key="2">
    <source>
        <dbReference type="Proteomes" id="UP000229816"/>
    </source>
</evidence>
<evidence type="ECO:0000313" key="1">
    <source>
        <dbReference type="EMBL" id="PJC28421.1"/>
    </source>
</evidence>
<protein>
    <recommendedName>
        <fullName evidence="3">Response regulatory domain-containing protein</fullName>
    </recommendedName>
</protein>
<name>A0A2M8ETH2_9BACT</name>
<proteinExistence type="predicted"/>
<evidence type="ECO:0008006" key="3">
    <source>
        <dbReference type="Google" id="ProtNLM"/>
    </source>
</evidence>
<dbReference type="Gene3D" id="3.40.50.2300">
    <property type="match status" value="1"/>
</dbReference>
<sequence length="120" mass="13467">MEKEPGEPKIKVLFVDDSASIRMFACDFLEKTMGLSTVIVDSAEKAIEEIQKGNFTHVITDGLNGGWENVVQAGQEKGVSVTVISGNPKIEEQIPKDIRFIAKPMRLEQIREIFEERRCS</sequence>
<dbReference type="AlphaFoldDB" id="A0A2M8ETH2"/>
<comment type="caution">
    <text evidence="1">The sequence shown here is derived from an EMBL/GenBank/DDBJ whole genome shotgun (WGS) entry which is preliminary data.</text>
</comment>
<gene>
    <name evidence="1" type="ORF">CO054_00240</name>
</gene>
<dbReference type="Proteomes" id="UP000229816">
    <property type="component" value="Unassembled WGS sequence"/>
</dbReference>
<accession>A0A2M8ETH2</accession>
<reference evidence="2" key="1">
    <citation type="submission" date="2017-09" db="EMBL/GenBank/DDBJ databases">
        <title>Depth-based differentiation of microbial function through sediment-hosted aquifers and enrichment of novel symbionts in the deep terrestrial subsurface.</title>
        <authorList>
            <person name="Probst A.J."/>
            <person name="Ladd B."/>
            <person name="Jarett J.K."/>
            <person name="Geller-Mcgrath D.E."/>
            <person name="Sieber C.M.K."/>
            <person name="Emerson J.B."/>
            <person name="Anantharaman K."/>
            <person name="Thomas B.C."/>
            <person name="Malmstrom R."/>
            <person name="Stieglmeier M."/>
            <person name="Klingl A."/>
            <person name="Woyke T."/>
            <person name="Ryan C.M."/>
            <person name="Banfield J.F."/>
        </authorList>
    </citation>
    <scope>NUCLEOTIDE SEQUENCE [LARGE SCALE GENOMIC DNA]</scope>
</reference>
<dbReference type="EMBL" id="PFSF01000006">
    <property type="protein sequence ID" value="PJC28421.1"/>
    <property type="molecule type" value="Genomic_DNA"/>
</dbReference>
<dbReference type="InterPro" id="IPR011006">
    <property type="entry name" value="CheY-like_superfamily"/>
</dbReference>